<comment type="caution">
    <text evidence="2">The sequence shown here is derived from an EMBL/GenBank/DDBJ whole genome shotgun (WGS) entry which is preliminary data.</text>
</comment>
<evidence type="ECO:0000313" key="3">
    <source>
        <dbReference type="Proteomes" id="UP000051565"/>
    </source>
</evidence>
<dbReference type="GeneID" id="61249635"/>
<dbReference type="InterPro" id="IPR026038">
    <property type="entry name" value="Put_PGPase"/>
</dbReference>
<gene>
    <name evidence="2" type="ORF">IV52_GL000239</name>
</gene>
<dbReference type="Gene3D" id="1.10.3760.10">
    <property type="entry name" value="PgpA-like"/>
    <property type="match status" value="1"/>
</dbReference>
<proteinExistence type="predicted"/>
<dbReference type="EMBL" id="JQBT01000024">
    <property type="protein sequence ID" value="KRN79558.1"/>
    <property type="molecule type" value="Genomic_DNA"/>
</dbReference>
<feature type="domain" description="YutG/PgpA" evidence="1">
    <location>
        <begin position="43"/>
        <end position="159"/>
    </location>
</feature>
<dbReference type="GO" id="GO:0008962">
    <property type="term" value="F:phosphatidylglycerophosphatase activity"/>
    <property type="evidence" value="ECO:0007669"/>
    <property type="project" value="InterPro"/>
</dbReference>
<dbReference type="RefSeq" id="WP_054646824.1">
    <property type="nucleotide sequence ID" value="NZ_FUXS01000003.1"/>
</dbReference>
<dbReference type="STRING" id="53444.AYR59_01900"/>
<organism evidence="2 3">
    <name type="scientific">Fructilactobacillus lindneri DSM 20690 = JCM 11027</name>
    <dbReference type="NCBI Taxonomy" id="1122148"/>
    <lineage>
        <taxon>Bacteria</taxon>
        <taxon>Bacillati</taxon>
        <taxon>Bacillota</taxon>
        <taxon>Bacilli</taxon>
        <taxon>Lactobacillales</taxon>
        <taxon>Lactobacillaceae</taxon>
        <taxon>Fructilactobacillus</taxon>
    </lineage>
</organism>
<dbReference type="InterPro" id="IPR007686">
    <property type="entry name" value="YutG/PgpA"/>
</dbReference>
<dbReference type="SUPFAM" id="SSF101307">
    <property type="entry name" value="YutG-like"/>
    <property type="match status" value="1"/>
</dbReference>
<name>A0A0R2JUT1_9LACO</name>
<dbReference type="Proteomes" id="UP000051565">
    <property type="component" value="Unassembled WGS sequence"/>
</dbReference>
<reference evidence="2 3" key="1">
    <citation type="journal article" date="2015" name="Genome Announc.">
        <title>Expanding the biotechnology potential of lactobacilli through comparative genomics of 213 strains and associated genera.</title>
        <authorList>
            <person name="Sun Z."/>
            <person name="Harris H.M."/>
            <person name="McCann A."/>
            <person name="Guo C."/>
            <person name="Argimon S."/>
            <person name="Zhang W."/>
            <person name="Yang X."/>
            <person name="Jeffery I.B."/>
            <person name="Cooney J.C."/>
            <person name="Kagawa T.F."/>
            <person name="Liu W."/>
            <person name="Song Y."/>
            <person name="Salvetti E."/>
            <person name="Wrobel A."/>
            <person name="Rasinkangas P."/>
            <person name="Parkhill J."/>
            <person name="Rea M.C."/>
            <person name="O'Sullivan O."/>
            <person name="Ritari J."/>
            <person name="Douillard F.P."/>
            <person name="Paul Ross R."/>
            <person name="Yang R."/>
            <person name="Briner A.E."/>
            <person name="Felis G.E."/>
            <person name="de Vos W.M."/>
            <person name="Barrangou R."/>
            <person name="Klaenhammer T.R."/>
            <person name="Caufield P.W."/>
            <person name="Cui Y."/>
            <person name="Zhang H."/>
            <person name="O'Toole P.W."/>
        </authorList>
    </citation>
    <scope>NUCLEOTIDE SEQUENCE [LARGE SCALE GENOMIC DNA]</scope>
    <source>
        <strain evidence="2 3">DSM 20690</strain>
    </source>
</reference>
<evidence type="ECO:0000259" key="1">
    <source>
        <dbReference type="Pfam" id="PF04608"/>
    </source>
</evidence>
<dbReference type="OrthoDB" id="9793244at2"/>
<dbReference type="InterPro" id="IPR036681">
    <property type="entry name" value="PgpA-like_sf"/>
</dbReference>
<protein>
    <recommendedName>
        <fullName evidence="1">YutG/PgpA domain-containing protein</fullName>
    </recommendedName>
</protein>
<dbReference type="PATRIC" id="fig|1122148.6.peg.252"/>
<dbReference type="PIRSF" id="PIRSF019587">
    <property type="entry name" value="PGPase"/>
    <property type="match status" value="1"/>
</dbReference>
<keyword evidence="3" id="KW-1185">Reference proteome</keyword>
<dbReference type="GO" id="GO:0006629">
    <property type="term" value="P:lipid metabolic process"/>
    <property type="evidence" value="ECO:0007669"/>
    <property type="project" value="InterPro"/>
</dbReference>
<sequence length="163" mass="18113">MTNYKYPDQAAYQFVCNSLKNHGITIRTISQLAYNLQKQYSNVPPITVVDEITKTVLHKREVLDHAMMGLEIDSLANQNQLREPLASIIRHDLGVFGVDEVLALPIATVYGTIGMTNFNEIDLNKPEIIRKLDHDSQHVTTFIDDLVGALVAAVSAKLAHADS</sequence>
<accession>A0A0R2JUT1</accession>
<evidence type="ECO:0000313" key="2">
    <source>
        <dbReference type="EMBL" id="KRN79558.1"/>
    </source>
</evidence>
<dbReference type="AlphaFoldDB" id="A0A0R2JUT1"/>
<dbReference type="Pfam" id="PF04608">
    <property type="entry name" value="PgpA"/>
    <property type="match status" value="1"/>
</dbReference>